<gene>
    <name evidence="3" type="ORF">DXN04_29080</name>
</gene>
<keyword evidence="1" id="KW-1133">Transmembrane helix</keyword>
<dbReference type="InterPro" id="IPR010559">
    <property type="entry name" value="Sig_transdc_His_kin_internal"/>
</dbReference>
<evidence type="ECO:0000313" key="3">
    <source>
        <dbReference type="EMBL" id="RFM31435.1"/>
    </source>
</evidence>
<feature type="transmembrane region" description="Helical" evidence="1">
    <location>
        <begin position="12"/>
        <end position="32"/>
    </location>
</feature>
<evidence type="ECO:0000313" key="4">
    <source>
        <dbReference type="Proteomes" id="UP000261174"/>
    </source>
</evidence>
<comment type="caution">
    <text evidence="3">The sequence shown here is derived from an EMBL/GenBank/DDBJ whole genome shotgun (WGS) entry which is preliminary data.</text>
</comment>
<protein>
    <recommendedName>
        <fullName evidence="2">Signal transduction histidine kinase internal region domain-containing protein</fullName>
    </recommendedName>
</protein>
<evidence type="ECO:0000259" key="2">
    <source>
        <dbReference type="Pfam" id="PF06580"/>
    </source>
</evidence>
<dbReference type="GO" id="GO:0000155">
    <property type="term" value="F:phosphorelay sensor kinase activity"/>
    <property type="evidence" value="ECO:0007669"/>
    <property type="project" value="InterPro"/>
</dbReference>
<sequence length="328" mass="37954">MFPSFYFSLMKYIYHFILLIVIIGLTICMPYAPKFATNFTADELYYSVMLDNVLAAGGYFLNFYLFIPYVYKRRRILYFVILFAYFMIVLYVPAGLNLLLQGFSLLVPVGFPSPQFLLLSLVYMLSYIARKRYEWQKLSEERTAFELAALKQQMQPHFFFNTLNGIYGLSIKESAQTSAYILKLASMMRYVLYESNSDKVALSKEMEHISNYCEMQQLRLGRNNVVHLKITGETGILQIAPFILIPFIENNFKHGISASKDTVMNICIHITADTIHFTSSNTMISQSSHEGVGIKNVKRRLELLYPRQHKLTISRDAQQFIVQLSVNL</sequence>
<dbReference type="GO" id="GO:0016020">
    <property type="term" value="C:membrane"/>
    <property type="evidence" value="ECO:0007669"/>
    <property type="project" value="InterPro"/>
</dbReference>
<dbReference type="EMBL" id="QTJV01000014">
    <property type="protein sequence ID" value="RFM31435.1"/>
    <property type="molecule type" value="Genomic_DNA"/>
</dbReference>
<name>A0A3E1NU07_9BACT</name>
<keyword evidence="1" id="KW-0812">Transmembrane</keyword>
<organism evidence="3 4">
    <name type="scientific">Chitinophaga silvisoli</name>
    <dbReference type="NCBI Taxonomy" id="2291814"/>
    <lineage>
        <taxon>Bacteria</taxon>
        <taxon>Pseudomonadati</taxon>
        <taxon>Bacteroidota</taxon>
        <taxon>Chitinophagia</taxon>
        <taxon>Chitinophagales</taxon>
        <taxon>Chitinophagaceae</taxon>
        <taxon>Chitinophaga</taxon>
    </lineage>
</organism>
<feature type="domain" description="Signal transduction histidine kinase internal region" evidence="2">
    <location>
        <begin position="146"/>
        <end position="222"/>
    </location>
</feature>
<dbReference type="Proteomes" id="UP000261174">
    <property type="component" value="Unassembled WGS sequence"/>
</dbReference>
<feature type="transmembrane region" description="Helical" evidence="1">
    <location>
        <begin position="105"/>
        <end position="129"/>
    </location>
</feature>
<reference evidence="3 4" key="1">
    <citation type="submission" date="2018-08" db="EMBL/GenBank/DDBJ databases">
        <title>Chitinophaga sp. K20C18050901, a novel bacterium isolated from forest soil.</title>
        <authorList>
            <person name="Wang C."/>
        </authorList>
    </citation>
    <scope>NUCLEOTIDE SEQUENCE [LARGE SCALE GENOMIC DNA]</scope>
    <source>
        <strain evidence="3 4">K20C18050901</strain>
    </source>
</reference>
<proteinExistence type="predicted"/>
<dbReference type="PANTHER" id="PTHR34220">
    <property type="entry name" value="SENSOR HISTIDINE KINASE YPDA"/>
    <property type="match status" value="1"/>
</dbReference>
<dbReference type="AlphaFoldDB" id="A0A3E1NU07"/>
<accession>A0A3E1NU07</accession>
<feature type="transmembrane region" description="Helical" evidence="1">
    <location>
        <begin position="44"/>
        <end position="64"/>
    </location>
</feature>
<evidence type="ECO:0000256" key="1">
    <source>
        <dbReference type="SAM" id="Phobius"/>
    </source>
</evidence>
<keyword evidence="1" id="KW-0472">Membrane</keyword>
<dbReference type="PANTHER" id="PTHR34220:SF7">
    <property type="entry name" value="SENSOR HISTIDINE KINASE YPDA"/>
    <property type="match status" value="1"/>
</dbReference>
<keyword evidence="4" id="KW-1185">Reference proteome</keyword>
<feature type="transmembrane region" description="Helical" evidence="1">
    <location>
        <begin position="76"/>
        <end position="99"/>
    </location>
</feature>
<dbReference type="InterPro" id="IPR050640">
    <property type="entry name" value="Bact_2-comp_sensor_kinase"/>
</dbReference>
<dbReference type="Pfam" id="PF06580">
    <property type="entry name" value="His_kinase"/>
    <property type="match status" value="1"/>
</dbReference>